<sequence length="235" mass="27731">MKETTLLGEKINYTVRKSERATIPRVDVSIRGIRVVLPEGVEEDPENLLQKKAVQVVKSKKEFDDYKDKIPERRFEEGETFPLLGEDHELVVSSETEDNKIENGRMVLSAQNLKDSSIKEELENLYKKKAREIIEDILEDYQYLNVDYNKIKLKNQKTRWASCSSLKNLNFNWRIVMAPKEIIEYIVVHELVHLEEKGHSKKFWSKVASILPDYKERVKWLEEHSPKMVFSEEDY</sequence>
<organism evidence="2 3">
    <name type="scientific">candidate division MSBL1 archaeon SCGC-AAA259A05</name>
    <dbReference type="NCBI Taxonomy" id="1698259"/>
    <lineage>
        <taxon>Archaea</taxon>
        <taxon>Methanobacteriati</taxon>
        <taxon>Methanobacteriota</taxon>
        <taxon>candidate division MSBL1</taxon>
    </lineage>
</organism>
<proteinExistence type="predicted"/>
<accession>A0A133U9M2</accession>
<dbReference type="PANTHER" id="PTHR30399:SF1">
    <property type="entry name" value="UTP PYROPHOSPHATASE"/>
    <property type="match status" value="1"/>
</dbReference>
<dbReference type="InterPro" id="IPR053136">
    <property type="entry name" value="UTP_pyrophosphatase-like"/>
</dbReference>
<dbReference type="PANTHER" id="PTHR30399">
    <property type="entry name" value="UNCHARACTERIZED PROTEIN YGJP"/>
    <property type="match status" value="1"/>
</dbReference>
<dbReference type="PATRIC" id="fig|1698259.3.peg.835"/>
<dbReference type="InterPro" id="IPR002725">
    <property type="entry name" value="YgjP-like_metallopeptidase"/>
</dbReference>
<evidence type="ECO:0000259" key="1">
    <source>
        <dbReference type="Pfam" id="PF01863"/>
    </source>
</evidence>
<evidence type="ECO:0000313" key="3">
    <source>
        <dbReference type="Proteomes" id="UP000070163"/>
    </source>
</evidence>
<dbReference type="CDD" id="cd07344">
    <property type="entry name" value="M48_yhfN_like"/>
    <property type="match status" value="1"/>
</dbReference>
<keyword evidence="3" id="KW-1185">Reference proteome</keyword>
<dbReference type="Gene3D" id="3.30.2010.10">
    <property type="entry name" value="Metalloproteases ('zincins'), catalytic domain"/>
    <property type="match status" value="1"/>
</dbReference>
<dbReference type="Pfam" id="PF01863">
    <property type="entry name" value="YgjP-like"/>
    <property type="match status" value="1"/>
</dbReference>
<reference evidence="2 3" key="1">
    <citation type="journal article" date="2016" name="Sci. Rep.">
        <title>Metabolic traits of an uncultured archaeal lineage -MSBL1- from brine pools of the Red Sea.</title>
        <authorList>
            <person name="Mwirichia R."/>
            <person name="Alam I."/>
            <person name="Rashid M."/>
            <person name="Vinu M."/>
            <person name="Ba-Alawi W."/>
            <person name="Anthony Kamau A."/>
            <person name="Kamanda Ngugi D."/>
            <person name="Goker M."/>
            <person name="Klenk H.P."/>
            <person name="Bajic V."/>
            <person name="Stingl U."/>
        </authorList>
    </citation>
    <scope>NUCLEOTIDE SEQUENCE [LARGE SCALE GENOMIC DNA]</scope>
    <source>
        <strain evidence="2">SCGC-AAA259A05</strain>
    </source>
</reference>
<comment type="caution">
    <text evidence="2">The sequence shown here is derived from an EMBL/GenBank/DDBJ whole genome shotgun (WGS) entry which is preliminary data.</text>
</comment>
<gene>
    <name evidence="2" type="ORF">AKJ57_03200</name>
</gene>
<feature type="domain" description="YgjP-like metallopeptidase" evidence="1">
    <location>
        <begin position="26"/>
        <end position="224"/>
    </location>
</feature>
<dbReference type="AlphaFoldDB" id="A0A133U9M2"/>
<protein>
    <recommendedName>
        <fullName evidence="1">YgjP-like metallopeptidase domain-containing protein</fullName>
    </recommendedName>
</protein>
<dbReference type="Proteomes" id="UP000070163">
    <property type="component" value="Unassembled WGS sequence"/>
</dbReference>
<name>A0A133U9M2_9EURY</name>
<dbReference type="EMBL" id="LHXJ01000032">
    <property type="protein sequence ID" value="KXA90901.1"/>
    <property type="molecule type" value="Genomic_DNA"/>
</dbReference>
<evidence type="ECO:0000313" key="2">
    <source>
        <dbReference type="EMBL" id="KXA90901.1"/>
    </source>
</evidence>